<feature type="transmembrane region" description="Helical" evidence="1">
    <location>
        <begin position="261"/>
        <end position="286"/>
    </location>
</feature>
<dbReference type="Proteomes" id="UP000648182">
    <property type="component" value="Unassembled WGS sequence"/>
</dbReference>
<feature type="transmembrane region" description="Helical" evidence="1">
    <location>
        <begin position="112"/>
        <end position="135"/>
    </location>
</feature>
<dbReference type="PANTHER" id="PTHR37814">
    <property type="entry name" value="CONSERVED MEMBRANE PROTEIN"/>
    <property type="match status" value="1"/>
</dbReference>
<feature type="transmembrane region" description="Helical" evidence="1">
    <location>
        <begin position="325"/>
        <end position="343"/>
    </location>
</feature>
<evidence type="ECO:0000313" key="3">
    <source>
        <dbReference type="Proteomes" id="UP000648182"/>
    </source>
</evidence>
<comment type="caution">
    <text evidence="2">The sequence shown here is derived from an EMBL/GenBank/DDBJ whole genome shotgun (WGS) entry which is preliminary data.</text>
</comment>
<keyword evidence="3" id="KW-1185">Reference proteome</keyword>
<organism evidence="2 3">
    <name type="scientific">Bacillus norwichensis</name>
    <dbReference type="NCBI Taxonomy" id="2762217"/>
    <lineage>
        <taxon>Bacteria</taxon>
        <taxon>Bacillati</taxon>
        <taxon>Bacillota</taxon>
        <taxon>Bacilli</taxon>
        <taxon>Bacillales</taxon>
        <taxon>Bacillaceae</taxon>
        <taxon>Bacillus</taxon>
    </lineage>
</organism>
<feature type="transmembrane region" description="Helical" evidence="1">
    <location>
        <begin position="218"/>
        <end position="241"/>
    </location>
</feature>
<dbReference type="PANTHER" id="PTHR37814:SF1">
    <property type="entry name" value="MEMBRANE PROTEIN"/>
    <property type="match status" value="1"/>
</dbReference>
<reference evidence="2 3" key="1">
    <citation type="submission" date="2020-08" db="EMBL/GenBank/DDBJ databases">
        <title>A Genomic Blueprint of the Chicken Gut Microbiome.</title>
        <authorList>
            <person name="Gilroy R."/>
            <person name="Ravi A."/>
            <person name="Getino M."/>
            <person name="Pursley I."/>
            <person name="Horton D.L."/>
            <person name="Alikhan N.-F."/>
            <person name="Baker D."/>
            <person name="Gharbi K."/>
            <person name="Hall N."/>
            <person name="Watson M."/>
            <person name="Adriaenssens E.M."/>
            <person name="Foster-Nyarko E."/>
            <person name="Jarju S."/>
            <person name="Secka A."/>
            <person name="Antonio M."/>
            <person name="Oren A."/>
            <person name="Chaudhuri R."/>
            <person name="La Ragione R.M."/>
            <person name="Hildebrand F."/>
            <person name="Pallen M.J."/>
        </authorList>
    </citation>
    <scope>NUCLEOTIDE SEQUENCE [LARGE SCALE GENOMIC DNA]</scope>
    <source>
        <strain evidence="2 3">Sa1BUA2</strain>
    </source>
</reference>
<feature type="transmembrane region" description="Helical" evidence="1">
    <location>
        <begin position="85"/>
        <end position="106"/>
    </location>
</feature>
<sequence length="373" mass="40947">MNNTFKIIVLAGAFVSFILGAGTATGQEILQFFVSHGYYGIGAIIIAAVLHMWFGAYAMDVGLRLKADDSKAVFSYFCGKYLGTFFYWFSQLFILVVFVVMISGAGATVSEYFGTGIVTGRAIMAILVLTTALLRLETIIKILGIAGPIIVIFAVIVGAGSFDPAGFSQANEIMKELDLSSATKYWWQSGFVYSSFVLLVALPFLANLGKDEVRRKNVIIGGSLGGLIMLIGVFAIYIGILSNIEKLHTKDIPTLFLADQISSALAFFFSIILLIAIYTTAVDMLWTVSIQFSKDNILKYRIITIGLTILGFFGGLLPFAKIIDLVYPIVGYIGLILMVGMLYRQFINKGKTGNQSYDLQNITKKWETERENL</sequence>
<feature type="transmembrane region" description="Helical" evidence="1">
    <location>
        <begin position="185"/>
        <end position="206"/>
    </location>
</feature>
<feature type="transmembrane region" description="Helical" evidence="1">
    <location>
        <begin position="36"/>
        <end position="56"/>
    </location>
</feature>
<keyword evidence="1" id="KW-0812">Transmembrane</keyword>
<name>A0ABR8VKS2_9BACI</name>
<dbReference type="RefSeq" id="WP_191812255.1">
    <property type="nucleotide sequence ID" value="NZ_JACSPV010000013.1"/>
</dbReference>
<protein>
    <recommendedName>
        <fullName evidence="4">Transporter</fullName>
    </recommendedName>
</protein>
<feature type="transmembrane region" description="Helical" evidence="1">
    <location>
        <begin position="298"/>
        <end position="319"/>
    </location>
</feature>
<evidence type="ECO:0000313" key="2">
    <source>
        <dbReference type="EMBL" id="MBD8005368.1"/>
    </source>
</evidence>
<gene>
    <name evidence="2" type="ORF">H9631_09760</name>
</gene>
<evidence type="ECO:0008006" key="4">
    <source>
        <dbReference type="Google" id="ProtNLM"/>
    </source>
</evidence>
<dbReference type="InterPro" id="IPR038728">
    <property type="entry name" value="YkvI-like"/>
</dbReference>
<proteinExistence type="predicted"/>
<accession>A0ABR8VKS2</accession>
<dbReference type="EMBL" id="JACSPV010000013">
    <property type="protein sequence ID" value="MBD8005368.1"/>
    <property type="molecule type" value="Genomic_DNA"/>
</dbReference>
<keyword evidence="1" id="KW-0472">Membrane</keyword>
<keyword evidence="1" id="KW-1133">Transmembrane helix</keyword>
<feature type="transmembrane region" description="Helical" evidence="1">
    <location>
        <begin position="142"/>
        <end position="162"/>
    </location>
</feature>
<evidence type="ECO:0000256" key="1">
    <source>
        <dbReference type="SAM" id="Phobius"/>
    </source>
</evidence>